<protein>
    <recommendedName>
        <fullName evidence="2">DUF6536 domain-containing protein</fullName>
    </recommendedName>
</protein>
<feature type="transmembrane region" description="Helical" evidence="1">
    <location>
        <begin position="196"/>
        <end position="213"/>
    </location>
</feature>
<organism evidence="3 4">
    <name type="scientific">Oculimacula yallundae</name>
    <dbReference type="NCBI Taxonomy" id="86028"/>
    <lineage>
        <taxon>Eukaryota</taxon>
        <taxon>Fungi</taxon>
        <taxon>Dikarya</taxon>
        <taxon>Ascomycota</taxon>
        <taxon>Pezizomycotina</taxon>
        <taxon>Leotiomycetes</taxon>
        <taxon>Helotiales</taxon>
        <taxon>Ploettnerulaceae</taxon>
        <taxon>Oculimacula</taxon>
    </lineage>
</organism>
<reference evidence="3 4" key="1">
    <citation type="journal article" date="2024" name="Commun. Biol.">
        <title>Comparative genomic analysis of thermophilic fungi reveals convergent evolutionary adaptations and gene losses.</title>
        <authorList>
            <person name="Steindorff A.S."/>
            <person name="Aguilar-Pontes M.V."/>
            <person name="Robinson A.J."/>
            <person name="Andreopoulos B."/>
            <person name="LaButti K."/>
            <person name="Kuo A."/>
            <person name="Mondo S."/>
            <person name="Riley R."/>
            <person name="Otillar R."/>
            <person name="Haridas S."/>
            <person name="Lipzen A."/>
            <person name="Grimwood J."/>
            <person name="Schmutz J."/>
            <person name="Clum A."/>
            <person name="Reid I.D."/>
            <person name="Moisan M.C."/>
            <person name="Butler G."/>
            <person name="Nguyen T.T.M."/>
            <person name="Dewar K."/>
            <person name="Conant G."/>
            <person name="Drula E."/>
            <person name="Henrissat B."/>
            <person name="Hansel C."/>
            <person name="Singer S."/>
            <person name="Hutchinson M.I."/>
            <person name="de Vries R.P."/>
            <person name="Natvig D.O."/>
            <person name="Powell A.J."/>
            <person name="Tsang A."/>
            <person name="Grigoriev I.V."/>
        </authorList>
    </citation>
    <scope>NUCLEOTIDE SEQUENCE [LARGE SCALE GENOMIC DNA]</scope>
    <source>
        <strain evidence="3 4">CBS 494.80</strain>
    </source>
</reference>
<keyword evidence="4" id="KW-1185">Reference proteome</keyword>
<proteinExistence type="predicted"/>
<feature type="transmembrane region" description="Helical" evidence="1">
    <location>
        <begin position="88"/>
        <end position="110"/>
    </location>
</feature>
<dbReference type="Proteomes" id="UP001595075">
    <property type="component" value="Unassembled WGS sequence"/>
</dbReference>
<gene>
    <name evidence="3" type="ORF">VTL71DRAFT_2011</name>
</gene>
<dbReference type="EMBL" id="JAZHXI010000010">
    <property type="protein sequence ID" value="KAL2067586.1"/>
    <property type="molecule type" value="Genomic_DNA"/>
</dbReference>
<feature type="transmembrane region" description="Helical" evidence="1">
    <location>
        <begin position="130"/>
        <end position="150"/>
    </location>
</feature>
<keyword evidence="1" id="KW-1133">Transmembrane helix</keyword>
<evidence type="ECO:0000313" key="3">
    <source>
        <dbReference type="EMBL" id="KAL2067586.1"/>
    </source>
</evidence>
<evidence type="ECO:0000256" key="1">
    <source>
        <dbReference type="SAM" id="Phobius"/>
    </source>
</evidence>
<accession>A0ABR4CCB5</accession>
<dbReference type="Pfam" id="PF20163">
    <property type="entry name" value="DUF6536"/>
    <property type="match status" value="1"/>
</dbReference>
<evidence type="ECO:0000259" key="2">
    <source>
        <dbReference type="Pfam" id="PF20163"/>
    </source>
</evidence>
<dbReference type="PANTHER" id="PTHR35395">
    <property type="entry name" value="DUF6536 DOMAIN-CONTAINING PROTEIN"/>
    <property type="match status" value="1"/>
</dbReference>
<keyword evidence="1" id="KW-0472">Membrane</keyword>
<name>A0ABR4CCB5_9HELO</name>
<evidence type="ECO:0000313" key="4">
    <source>
        <dbReference type="Proteomes" id="UP001595075"/>
    </source>
</evidence>
<keyword evidence="1" id="KW-0812">Transmembrane</keyword>
<sequence>MAFDARGFLPITSSTPSRKSCPEFVFENIELHPRDSLSQDPPQPLFKSTDDLLPLEQKSQYSESAKSSNVSVSERQQNQNGFEGWRLGASYCCAVVAASLILNLTVTVWASKTFGLSEGIGTIHRDTCPVVKWIGLWVHVAINVISTILLGASNYCMQCLCSPTRMEVNKAHARNTWLDIGIQSYRNLTKIRRSRAALWILLAASSIPLHLMFNSAIFVSLTANEYIVAAVTDDFINGAKWTLDGSDDFHHLIVAQMQQNISTYDRLEPEECIREYGVDYLSSRRHTLVVVSGQNPDPLLGILDWMYDESRNSWVCGTTQGANNTLETIPIDDFDCSVNVALYENDAFLMADREVLYCLSQKVEDQCRLQFAVPIMIAVLCCNFVKLLCMVVTIWMCQEPTFVTLGDALCSFLENPDPNTIGMCISTKKDFENRWPDGEPKQWTLKRHFRYEAVGFRRWLGSNTLCAAALISLSLTLKYAIHYTTTASDIKTLWDLGFGTVTSSSLIRWSTPMFGNPGLMKNVLLANSPQIILSLLYQDIVYNRIYTCMSFSKEWHDLAHRQRSLRVTSPRGSQQSTYFLSLPYRYLIPISLVSITTHWILSESLFLVAIDVYDEHGVLDVAQSLLTCGWSCIALIFLVGIGWLVLIIGLGMGLRRYNAGMPLAGSCSAALSAACHAVADEHDVSLVHVQWGVVNTSQGIGHCALSGRDISPPLISRWYRG</sequence>
<comment type="caution">
    <text evidence="3">The sequence shown here is derived from an EMBL/GenBank/DDBJ whole genome shotgun (WGS) entry which is preliminary data.</text>
</comment>
<feature type="domain" description="DUF6536" evidence="2">
    <location>
        <begin position="85"/>
        <end position="236"/>
    </location>
</feature>
<dbReference type="InterPro" id="IPR046623">
    <property type="entry name" value="DUF6536"/>
</dbReference>
<dbReference type="PANTHER" id="PTHR35395:SF1">
    <property type="entry name" value="DUF6536 DOMAIN-CONTAINING PROTEIN"/>
    <property type="match status" value="1"/>
</dbReference>
<feature type="transmembrane region" description="Helical" evidence="1">
    <location>
        <begin position="584"/>
        <end position="601"/>
    </location>
</feature>
<feature type="transmembrane region" description="Helical" evidence="1">
    <location>
        <begin position="621"/>
        <end position="648"/>
    </location>
</feature>